<dbReference type="AlphaFoldDB" id="A0A5J5EWM1"/>
<keyword evidence="4" id="KW-1185">Reference proteome</keyword>
<comment type="caution">
    <text evidence="3">The sequence shown here is derived from an EMBL/GenBank/DDBJ whole genome shotgun (WGS) entry which is preliminary data.</text>
</comment>
<feature type="transmembrane region" description="Helical" evidence="2">
    <location>
        <begin position="15"/>
        <end position="32"/>
    </location>
</feature>
<feature type="region of interest" description="Disordered" evidence="1">
    <location>
        <begin position="58"/>
        <end position="80"/>
    </location>
</feature>
<dbReference type="EMBL" id="VXIS01000092">
    <property type="protein sequence ID" value="KAA8906129.1"/>
    <property type="molecule type" value="Genomic_DNA"/>
</dbReference>
<keyword evidence="2" id="KW-0812">Transmembrane</keyword>
<keyword evidence="2" id="KW-0472">Membrane</keyword>
<protein>
    <submittedName>
        <fullName evidence="3">Uncharacterized protein</fullName>
    </submittedName>
</protein>
<organism evidence="3 4">
    <name type="scientific">Sphaerosporella brunnea</name>
    <dbReference type="NCBI Taxonomy" id="1250544"/>
    <lineage>
        <taxon>Eukaryota</taxon>
        <taxon>Fungi</taxon>
        <taxon>Dikarya</taxon>
        <taxon>Ascomycota</taxon>
        <taxon>Pezizomycotina</taxon>
        <taxon>Pezizomycetes</taxon>
        <taxon>Pezizales</taxon>
        <taxon>Pyronemataceae</taxon>
        <taxon>Sphaerosporella</taxon>
    </lineage>
</organism>
<evidence type="ECO:0000313" key="4">
    <source>
        <dbReference type="Proteomes" id="UP000326924"/>
    </source>
</evidence>
<proteinExistence type="predicted"/>
<dbReference type="Proteomes" id="UP000326924">
    <property type="component" value="Unassembled WGS sequence"/>
</dbReference>
<keyword evidence="2" id="KW-1133">Transmembrane helix</keyword>
<sequence length="80" mass="8936">MSGIVAPPALWKGGVFFFSSLLFSSVFLSRYCETRRCRPLLYVNAVLFPNHPIIRARHSHSSGGKPHTPMHARLRATASK</sequence>
<gene>
    <name evidence="3" type="ORF">FN846DRAFT_949316</name>
</gene>
<accession>A0A5J5EWM1</accession>
<name>A0A5J5EWM1_9PEZI</name>
<reference evidence="3 4" key="1">
    <citation type="submission" date="2019-09" db="EMBL/GenBank/DDBJ databases">
        <title>Draft genome of the ectomycorrhizal ascomycete Sphaerosporella brunnea.</title>
        <authorList>
            <consortium name="DOE Joint Genome Institute"/>
            <person name="Benucci G.M."/>
            <person name="Marozzi G."/>
            <person name="Antonielli L."/>
            <person name="Sanchez S."/>
            <person name="Marco P."/>
            <person name="Wang X."/>
            <person name="Falini L.B."/>
            <person name="Barry K."/>
            <person name="Haridas S."/>
            <person name="Lipzen A."/>
            <person name="Labutti K."/>
            <person name="Grigoriev I.V."/>
            <person name="Murat C."/>
            <person name="Martin F."/>
            <person name="Albertini E."/>
            <person name="Donnini D."/>
            <person name="Bonito G."/>
        </authorList>
    </citation>
    <scope>NUCLEOTIDE SEQUENCE [LARGE SCALE GENOMIC DNA]</scope>
    <source>
        <strain evidence="3 4">Sb_GMNB300</strain>
    </source>
</reference>
<evidence type="ECO:0000256" key="1">
    <source>
        <dbReference type="SAM" id="MobiDB-lite"/>
    </source>
</evidence>
<dbReference type="InParanoid" id="A0A5J5EWM1"/>
<evidence type="ECO:0000313" key="3">
    <source>
        <dbReference type="EMBL" id="KAA8906129.1"/>
    </source>
</evidence>
<evidence type="ECO:0000256" key="2">
    <source>
        <dbReference type="SAM" id="Phobius"/>
    </source>
</evidence>